<keyword evidence="3" id="KW-0964">Secreted</keyword>
<evidence type="ECO:0000256" key="3">
    <source>
        <dbReference type="ARBA" id="ARBA00022525"/>
    </source>
</evidence>
<dbReference type="InterPro" id="IPR006045">
    <property type="entry name" value="Cupin_1"/>
</dbReference>
<comment type="caution">
    <text evidence="8">The sequence shown here is derived from an EMBL/GenBank/DDBJ whole genome shotgun (WGS) entry which is preliminary data.</text>
</comment>
<evidence type="ECO:0000256" key="6">
    <source>
        <dbReference type="SAM" id="SignalP"/>
    </source>
</evidence>
<evidence type="ECO:0000256" key="5">
    <source>
        <dbReference type="ARBA" id="ARBA00023211"/>
    </source>
</evidence>
<dbReference type="EMBL" id="JAPZBU010000008">
    <property type="protein sequence ID" value="KAJ5391476.1"/>
    <property type="molecule type" value="Genomic_DNA"/>
</dbReference>
<dbReference type="InterPro" id="IPR001929">
    <property type="entry name" value="Germin"/>
</dbReference>
<keyword evidence="5" id="KW-0464">Manganese</keyword>
<reference evidence="8" key="2">
    <citation type="journal article" date="2023" name="IMA Fungus">
        <title>Comparative genomic study of the Penicillium genus elucidates a diverse pangenome and 15 lateral gene transfer events.</title>
        <authorList>
            <person name="Petersen C."/>
            <person name="Sorensen T."/>
            <person name="Nielsen M.R."/>
            <person name="Sondergaard T.E."/>
            <person name="Sorensen J.L."/>
            <person name="Fitzpatrick D.A."/>
            <person name="Frisvad J.C."/>
            <person name="Nielsen K.L."/>
        </authorList>
    </citation>
    <scope>NUCLEOTIDE SEQUENCE</scope>
    <source>
        <strain evidence="8">IBT 29677</strain>
    </source>
</reference>
<gene>
    <name evidence="8" type="ORF">N7509_006966</name>
</gene>
<name>A0A9X0B7Z5_9EURO</name>
<dbReference type="SUPFAM" id="SSF51182">
    <property type="entry name" value="RmlC-like cupins"/>
    <property type="match status" value="1"/>
</dbReference>
<dbReference type="Pfam" id="PF00190">
    <property type="entry name" value="Cupin_1"/>
    <property type="match status" value="1"/>
</dbReference>
<accession>A0A9X0B7Z5</accession>
<comment type="subcellular location">
    <subcellularLocation>
        <location evidence="1">Secreted</location>
    </subcellularLocation>
</comment>
<dbReference type="RefSeq" id="XP_056487154.1">
    <property type="nucleotide sequence ID" value="XM_056631603.1"/>
</dbReference>
<dbReference type="GeneID" id="81370583"/>
<feature type="signal peptide" evidence="6">
    <location>
        <begin position="1"/>
        <end position="24"/>
    </location>
</feature>
<sequence>MILPNFALRSALVVALVTALPANAAPTLVSQRSTPELSLPAQLQLADTTVERYQLLPKDEDFVYDFSKNPDLPFANRKSFPALTGYGTSFSLSALPACSMSFVHLHPRATELFALTSGRVLTEMVPEGNILDSDKKQRVIRTELHPGMMTIFPAGSFHTQVNPDCEPANFTAALTAEDFGISLVADQTFSFTDDVIARTFGQSISGKDIDRVKDAIPGATLIRVEECLSKCGIQKRQV</sequence>
<dbReference type="FunFam" id="2.60.120.10:FF:000150">
    <property type="entry name" value="Spherulin, putative"/>
    <property type="match status" value="1"/>
</dbReference>
<evidence type="ECO:0000313" key="8">
    <source>
        <dbReference type="EMBL" id="KAJ5391476.1"/>
    </source>
</evidence>
<proteinExistence type="inferred from homology"/>
<reference evidence="8" key="1">
    <citation type="submission" date="2022-12" db="EMBL/GenBank/DDBJ databases">
        <authorList>
            <person name="Petersen C."/>
        </authorList>
    </citation>
    <scope>NUCLEOTIDE SEQUENCE</scope>
    <source>
        <strain evidence="8">IBT 29677</strain>
    </source>
</reference>
<evidence type="ECO:0000256" key="2">
    <source>
        <dbReference type="ARBA" id="ARBA00007456"/>
    </source>
</evidence>
<dbReference type="InterPro" id="IPR011051">
    <property type="entry name" value="RmlC_Cupin_sf"/>
</dbReference>
<comment type="similarity">
    <text evidence="2">Belongs to the germin family.</text>
</comment>
<dbReference type="GO" id="GO:0030145">
    <property type="term" value="F:manganese ion binding"/>
    <property type="evidence" value="ECO:0007669"/>
    <property type="project" value="InterPro"/>
</dbReference>
<keyword evidence="4" id="KW-0479">Metal-binding</keyword>
<dbReference type="InterPro" id="IPR014710">
    <property type="entry name" value="RmlC-like_jellyroll"/>
</dbReference>
<dbReference type="Proteomes" id="UP001147747">
    <property type="component" value="Unassembled WGS sequence"/>
</dbReference>
<evidence type="ECO:0000313" key="9">
    <source>
        <dbReference type="Proteomes" id="UP001147747"/>
    </source>
</evidence>
<keyword evidence="6" id="KW-0732">Signal</keyword>
<dbReference type="OrthoDB" id="1921208at2759"/>
<dbReference type="GO" id="GO:0005576">
    <property type="term" value="C:extracellular region"/>
    <property type="evidence" value="ECO:0007669"/>
    <property type="project" value="UniProtKB-SubCell"/>
</dbReference>
<evidence type="ECO:0000256" key="1">
    <source>
        <dbReference type="ARBA" id="ARBA00004613"/>
    </source>
</evidence>
<dbReference type="AlphaFoldDB" id="A0A9X0B7Z5"/>
<keyword evidence="9" id="KW-1185">Reference proteome</keyword>
<dbReference type="SMART" id="SM00835">
    <property type="entry name" value="Cupin_1"/>
    <property type="match status" value="1"/>
</dbReference>
<feature type="chain" id="PRO_5040985321" description="Cupin type-1 domain-containing protein" evidence="6">
    <location>
        <begin position="25"/>
        <end position="238"/>
    </location>
</feature>
<protein>
    <recommendedName>
        <fullName evidence="7">Cupin type-1 domain-containing protein</fullName>
    </recommendedName>
</protein>
<organism evidence="8 9">
    <name type="scientific">Penicillium cosmopolitanum</name>
    <dbReference type="NCBI Taxonomy" id="1131564"/>
    <lineage>
        <taxon>Eukaryota</taxon>
        <taxon>Fungi</taxon>
        <taxon>Dikarya</taxon>
        <taxon>Ascomycota</taxon>
        <taxon>Pezizomycotina</taxon>
        <taxon>Eurotiomycetes</taxon>
        <taxon>Eurotiomycetidae</taxon>
        <taxon>Eurotiales</taxon>
        <taxon>Aspergillaceae</taxon>
        <taxon>Penicillium</taxon>
    </lineage>
</organism>
<feature type="domain" description="Cupin type-1" evidence="7">
    <location>
        <begin position="64"/>
        <end position="210"/>
    </location>
</feature>
<dbReference type="CDD" id="cd02241">
    <property type="entry name" value="cupin_OxOx"/>
    <property type="match status" value="1"/>
</dbReference>
<dbReference type="PANTHER" id="PTHR31238">
    <property type="entry name" value="GERMIN-LIKE PROTEIN SUBFAMILY 3 MEMBER 3"/>
    <property type="match status" value="1"/>
</dbReference>
<dbReference type="Gene3D" id="2.60.120.10">
    <property type="entry name" value="Jelly Rolls"/>
    <property type="match status" value="1"/>
</dbReference>
<evidence type="ECO:0000256" key="4">
    <source>
        <dbReference type="ARBA" id="ARBA00022723"/>
    </source>
</evidence>
<evidence type="ECO:0000259" key="7">
    <source>
        <dbReference type="SMART" id="SM00835"/>
    </source>
</evidence>